<organism evidence="1 2">
    <name type="scientific">Desulfatibacillum alkenivorans DSM 16219</name>
    <dbReference type="NCBI Taxonomy" id="1121393"/>
    <lineage>
        <taxon>Bacteria</taxon>
        <taxon>Pseudomonadati</taxon>
        <taxon>Thermodesulfobacteriota</taxon>
        <taxon>Desulfobacteria</taxon>
        <taxon>Desulfobacterales</taxon>
        <taxon>Desulfatibacillaceae</taxon>
        <taxon>Desulfatibacillum</taxon>
    </lineage>
</organism>
<evidence type="ECO:0000313" key="2">
    <source>
        <dbReference type="Proteomes" id="UP000183994"/>
    </source>
</evidence>
<proteinExistence type="predicted"/>
<protein>
    <recommendedName>
        <fullName evidence="3">Conjugal transfer protein TraB</fullName>
    </recommendedName>
</protein>
<reference evidence="2" key="1">
    <citation type="submission" date="2016-11" db="EMBL/GenBank/DDBJ databases">
        <authorList>
            <person name="Varghese N."/>
            <person name="Submissions S."/>
        </authorList>
    </citation>
    <scope>NUCLEOTIDE SEQUENCE [LARGE SCALE GENOMIC DNA]</scope>
    <source>
        <strain evidence="2">DSM 16219</strain>
    </source>
</reference>
<dbReference type="EMBL" id="FQZU01000039">
    <property type="protein sequence ID" value="SHK96085.1"/>
    <property type="molecule type" value="Genomic_DNA"/>
</dbReference>
<evidence type="ECO:0008006" key="3">
    <source>
        <dbReference type="Google" id="ProtNLM"/>
    </source>
</evidence>
<accession>A0A1M6WRD8</accession>
<gene>
    <name evidence="1" type="ORF">SAMN02745216_04382</name>
</gene>
<evidence type="ECO:0000313" key="1">
    <source>
        <dbReference type="EMBL" id="SHK96085.1"/>
    </source>
</evidence>
<keyword evidence="2" id="KW-1185">Reference proteome</keyword>
<dbReference type="STRING" id="1121393.SAMN02745216_04382"/>
<dbReference type="AlphaFoldDB" id="A0A1M6WRD8"/>
<name>A0A1M6WRD8_9BACT</name>
<sequence length="56" mass="6200">MAIEEKILTVSKEIVVKFIEVGRVSPASFPETFKDVYRAVKEAVEEGSAPEDADDE</sequence>
<dbReference type="RefSeq" id="WP_170868434.1">
    <property type="nucleotide sequence ID" value="NZ_FQZU01000039.1"/>
</dbReference>
<dbReference type="Proteomes" id="UP000183994">
    <property type="component" value="Unassembled WGS sequence"/>
</dbReference>